<dbReference type="PANTHER" id="PTHR45655">
    <property type="entry name" value="GUANYLATE CYCLASE SOLUBLE SUBUNIT BETA-2"/>
    <property type="match status" value="1"/>
</dbReference>
<feature type="domain" description="Heme NO-binding" evidence="2">
    <location>
        <begin position="3"/>
        <end position="170"/>
    </location>
</feature>
<evidence type="ECO:0000259" key="2">
    <source>
        <dbReference type="Pfam" id="PF07700"/>
    </source>
</evidence>
<feature type="compositionally biased region" description="Basic and acidic residues" evidence="1">
    <location>
        <begin position="206"/>
        <end position="221"/>
    </location>
</feature>
<dbReference type="GO" id="GO:0020037">
    <property type="term" value="F:heme binding"/>
    <property type="evidence" value="ECO:0007669"/>
    <property type="project" value="InterPro"/>
</dbReference>
<dbReference type="Proteomes" id="UP000095751">
    <property type="component" value="Unassembled WGS sequence"/>
</dbReference>
<feature type="region of interest" description="Disordered" evidence="1">
    <location>
        <begin position="200"/>
        <end position="229"/>
    </location>
</feature>
<dbReference type="InParanoid" id="A0A1E7FVN6"/>
<dbReference type="InterPro" id="IPR024096">
    <property type="entry name" value="NO_sig/Golgi_transp_ligand-bd"/>
</dbReference>
<dbReference type="GO" id="GO:0070482">
    <property type="term" value="P:response to oxygen levels"/>
    <property type="evidence" value="ECO:0007669"/>
    <property type="project" value="TreeGrafter"/>
</dbReference>
<dbReference type="GO" id="GO:0004383">
    <property type="term" value="F:guanylate cyclase activity"/>
    <property type="evidence" value="ECO:0007669"/>
    <property type="project" value="TreeGrafter"/>
</dbReference>
<dbReference type="GO" id="GO:0019934">
    <property type="term" value="P:cGMP-mediated signaling"/>
    <property type="evidence" value="ECO:0007669"/>
    <property type="project" value="TreeGrafter"/>
</dbReference>
<dbReference type="PANTHER" id="PTHR45655:SF13">
    <property type="entry name" value="SOLUBLE GUANYLATE CYCLASE GCY-32-RELATED"/>
    <property type="match status" value="1"/>
</dbReference>
<organism evidence="3 4">
    <name type="scientific">Fragilariopsis cylindrus CCMP1102</name>
    <dbReference type="NCBI Taxonomy" id="635003"/>
    <lineage>
        <taxon>Eukaryota</taxon>
        <taxon>Sar</taxon>
        <taxon>Stramenopiles</taxon>
        <taxon>Ochrophyta</taxon>
        <taxon>Bacillariophyta</taxon>
        <taxon>Bacillariophyceae</taxon>
        <taxon>Bacillariophycidae</taxon>
        <taxon>Bacillariales</taxon>
        <taxon>Bacillariaceae</taxon>
        <taxon>Fragilariopsis</taxon>
    </lineage>
</organism>
<dbReference type="Pfam" id="PF07700">
    <property type="entry name" value="HNOB"/>
    <property type="match status" value="1"/>
</dbReference>
<dbReference type="KEGG" id="fcy:FRACYDRAFT_232374"/>
<evidence type="ECO:0000313" key="3">
    <source>
        <dbReference type="EMBL" id="OEU22220.1"/>
    </source>
</evidence>
<evidence type="ECO:0000256" key="1">
    <source>
        <dbReference type="SAM" id="MobiDB-lite"/>
    </source>
</evidence>
<accession>A0A1E7FVN6</accession>
<dbReference type="GO" id="GO:0008074">
    <property type="term" value="C:guanylate cyclase complex, soluble"/>
    <property type="evidence" value="ECO:0007669"/>
    <property type="project" value="TreeGrafter"/>
</dbReference>
<sequence>MFGWINDCTECLVISKFGEETWTAIKKVAKCEVEDGGFLRYKYYEDKDTVELVVAAAEVLGISVDDVLFAFGDYFIDYVHDNGYSNVLECLGSNLRDWLSNLNSLHDHLQASYPKGFVAPVFWSEDDEESKTGAIMVHYFSQRGSLLVPLVVGVIKKISRCYFDIEIDMDQLQLQDENEAKNTSWRITTVDPTLSYRLRGKKSRNKKDVGKKNEQFDDHDQNSITTSGSTCSQSRYLKVFKKGGIQAANLRAEEFVKRSFHNPDCELYHALTKEQYIFLCEYWKSNKTDDDEWCYEHWSIEEDDPSTWPSLNDLPAKFDPETIRNMHYFGEIIPKTGEYPPGDDGLPQSIPPIISVVNAITGKSKNIVVAKKESLSLEEGIYSNPDIEEAKIKEFPSEWQERLTAQELEIQFDVWNEELNEVYHSFSLEDLKTASTKQLYDLIPSSFDPIRIVLQCQEIAQVDDDWEDI</sequence>
<dbReference type="SUPFAM" id="SSF111126">
    <property type="entry name" value="Ligand-binding domain in the NO signalling and Golgi transport"/>
    <property type="match status" value="1"/>
</dbReference>
<proteinExistence type="predicted"/>
<dbReference type="EMBL" id="KV784353">
    <property type="protein sequence ID" value="OEU22220.1"/>
    <property type="molecule type" value="Genomic_DNA"/>
</dbReference>
<dbReference type="AlphaFoldDB" id="A0A1E7FVN6"/>
<reference evidence="3 4" key="1">
    <citation type="submission" date="2016-09" db="EMBL/GenBank/DDBJ databases">
        <title>Extensive genetic diversity and differential bi-allelic expression allows diatom success in the polar Southern Ocean.</title>
        <authorList>
            <consortium name="DOE Joint Genome Institute"/>
            <person name="Mock T."/>
            <person name="Otillar R.P."/>
            <person name="Strauss J."/>
            <person name="Dupont C."/>
            <person name="Frickenhaus S."/>
            <person name="Maumus F."/>
            <person name="Mcmullan M."/>
            <person name="Sanges R."/>
            <person name="Schmutz J."/>
            <person name="Toseland A."/>
            <person name="Valas R."/>
            <person name="Veluchamy A."/>
            <person name="Ward B.J."/>
            <person name="Allen A."/>
            <person name="Barry K."/>
            <person name="Falciatore A."/>
            <person name="Ferrante M."/>
            <person name="Fortunato A.E."/>
            <person name="Gloeckner G."/>
            <person name="Gruber A."/>
            <person name="Hipkin R."/>
            <person name="Janech M."/>
            <person name="Kroth P."/>
            <person name="Leese F."/>
            <person name="Lindquist E."/>
            <person name="Lyon B.R."/>
            <person name="Martin J."/>
            <person name="Mayer C."/>
            <person name="Parker M."/>
            <person name="Quesneville H."/>
            <person name="Raymond J."/>
            <person name="Uhlig C."/>
            <person name="Valentin K.U."/>
            <person name="Worden A.Z."/>
            <person name="Armbrust E.V."/>
            <person name="Bowler C."/>
            <person name="Green B."/>
            <person name="Moulton V."/>
            <person name="Van Oosterhout C."/>
            <person name="Grigoriev I."/>
        </authorList>
    </citation>
    <scope>NUCLEOTIDE SEQUENCE [LARGE SCALE GENOMIC DNA]</scope>
    <source>
        <strain evidence="3 4">CCMP1102</strain>
    </source>
</reference>
<name>A0A1E7FVN6_9STRA</name>
<evidence type="ECO:0000313" key="4">
    <source>
        <dbReference type="Proteomes" id="UP000095751"/>
    </source>
</evidence>
<keyword evidence="4" id="KW-1185">Reference proteome</keyword>
<gene>
    <name evidence="3" type="ORF">FRACYDRAFT_232374</name>
</gene>
<dbReference type="InterPro" id="IPR011644">
    <property type="entry name" value="Heme_NO-bd"/>
</dbReference>
<protein>
    <submittedName>
        <fullName evidence="3">HNOB-domain-containing protein</fullName>
    </submittedName>
</protein>
<dbReference type="OrthoDB" id="6127067at2759"/>
<dbReference type="InterPro" id="IPR038158">
    <property type="entry name" value="H-NOX_domain_sf"/>
</dbReference>
<dbReference type="Gene3D" id="3.90.1520.10">
    <property type="entry name" value="H-NOX domain"/>
    <property type="match status" value="1"/>
</dbReference>